<sequence>MILEASVLYEKLQFVTGNTQLEKWSASSIRRAGLCADHFSENSFKGEDKKSLKRGSVPLPFRNIASPNKSNEDTDMESMPISVTEIENTTHVTGAKEKYENSIRPTTLANIENDGNDEMTQSIQWPPLRTYRSPRLHFNVTSEEENVMEWMHLEPPICEKISAQTIRKEQEIRNEDIRNEDIRNEEIRNEEIRNEEIRNEENNLHIIINSLTNENVRLRRTVQMLKLRLQRCIRRMPAKRTNKKSIKRDIQELMEKNKLHPVAKAMINLQLHMPNAPYTEEEKSISKQLYYYSASALRGLRKAGCNFPGERTIQTWHEEYNMMSGFCEFIFCKLQEKISKLSAEDINAHHSWRQPLAYFLSETVKRLASLLRKHKYLYCDEKVIASFADFELTWSIDDATKGGSNLLSHITEAHIRPNAFETMNVKRAFQLFSHTFAAAIKTAGHKNMLRTNTWNETADFTEHLNKVIDACNSYSLNITFGGKRPLSFKNPDIEILLTDFVEWCSRWSVSPNRLSKIPCLKGFSLTVQAILGIYKELTRRYEEFELATGLCNQDSVEHLFSKLRQRGGFNPNPTARMVRLSLRHIISTGYIPTGDKGNVQCPEAESLINPPSHLVKTLENSLNASHTVVQCDVNSEDESFLEDVQILEEYDNVGDTENVNPFNIYDQNAVAFFAGYIARRSVAKTKCDNCCNCMMKTPLDNAAENEMYIKLREYPNADEDTPTVTKLVRPTDLFTKVVQTQLMAFNRVWQHYWA</sequence>
<organism evidence="5 6">
    <name type="scientific">Lasius niger</name>
    <name type="common">Black garden ant</name>
    <dbReference type="NCBI Taxonomy" id="67767"/>
    <lineage>
        <taxon>Eukaryota</taxon>
        <taxon>Metazoa</taxon>
        <taxon>Ecdysozoa</taxon>
        <taxon>Arthropoda</taxon>
        <taxon>Hexapoda</taxon>
        <taxon>Insecta</taxon>
        <taxon>Pterygota</taxon>
        <taxon>Neoptera</taxon>
        <taxon>Endopterygota</taxon>
        <taxon>Hymenoptera</taxon>
        <taxon>Apocrita</taxon>
        <taxon>Aculeata</taxon>
        <taxon>Formicoidea</taxon>
        <taxon>Formicidae</taxon>
        <taxon>Formicinae</taxon>
        <taxon>Lasius</taxon>
        <taxon>Lasius</taxon>
    </lineage>
</organism>
<feature type="domain" description="Transposable element P transposase-like GTP-binding insertion" evidence="3">
    <location>
        <begin position="369"/>
        <end position="476"/>
    </location>
</feature>
<evidence type="ECO:0000256" key="2">
    <source>
        <dbReference type="SAM" id="MobiDB-lite"/>
    </source>
</evidence>
<feature type="region of interest" description="Disordered" evidence="2">
    <location>
        <begin position="58"/>
        <end position="77"/>
    </location>
</feature>
<comment type="caution">
    <text evidence="5">The sequence shown here is derived from an EMBL/GenBank/DDBJ whole genome shotgun (WGS) entry which is preliminary data.</text>
</comment>
<dbReference type="AlphaFoldDB" id="A0A0J7KNJ6"/>
<feature type="coiled-coil region" evidence="1">
    <location>
        <begin position="182"/>
        <end position="228"/>
    </location>
</feature>
<dbReference type="InterPro" id="IPR048366">
    <property type="entry name" value="TNP-like_GBD"/>
</dbReference>
<protein>
    <submittedName>
        <fullName evidence="5">Transposable element p transposase</fullName>
    </submittedName>
</protein>
<evidence type="ECO:0000256" key="1">
    <source>
        <dbReference type="SAM" id="Coils"/>
    </source>
</evidence>
<evidence type="ECO:0000313" key="6">
    <source>
        <dbReference type="Proteomes" id="UP000036403"/>
    </source>
</evidence>
<dbReference type="PaxDb" id="67767-A0A0J7KNJ6"/>
<reference evidence="5 6" key="1">
    <citation type="submission" date="2015-04" db="EMBL/GenBank/DDBJ databases">
        <title>Lasius niger genome sequencing.</title>
        <authorList>
            <person name="Konorov E.A."/>
            <person name="Nikitin M.A."/>
            <person name="Kirill M.V."/>
            <person name="Chang P."/>
        </authorList>
    </citation>
    <scope>NUCLEOTIDE SEQUENCE [LARGE SCALE GENOMIC DNA]</scope>
    <source>
        <tissue evidence="5">Whole</tissue>
    </source>
</reference>
<dbReference type="EMBL" id="LBMM01005106">
    <property type="protein sequence ID" value="KMQ91814.1"/>
    <property type="molecule type" value="Genomic_DNA"/>
</dbReference>
<name>A0A0J7KNJ6_LASNI</name>
<keyword evidence="1" id="KW-0175">Coiled coil</keyword>
<accession>A0A0J7KNJ6</accession>
<feature type="domain" description="Transposable element P transposase-like RNase H C-terminal" evidence="4">
    <location>
        <begin position="552"/>
        <end position="577"/>
    </location>
</feature>
<dbReference type="OrthoDB" id="7550476at2759"/>
<evidence type="ECO:0000313" key="5">
    <source>
        <dbReference type="EMBL" id="KMQ91814.1"/>
    </source>
</evidence>
<proteinExistence type="predicted"/>
<dbReference type="Pfam" id="PF21789">
    <property type="entry name" value="TNP-like_RNaseH_C"/>
    <property type="match status" value="1"/>
</dbReference>
<dbReference type="Pfam" id="PF21788">
    <property type="entry name" value="TNP-like_GBD"/>
    <property type="match status" value="1"/>
</dbReference>
<dbReference type="Proteomes" id="UP000036403">
    <property type="component" value="Unassembled WGS sequence"/>
</dbReference>
<evidence type="ECO:0000259" key="3">
    <source>
        <dbReference type="Pfam" id="PF21788"/>
    </source>
</evidence>
<gene>
    <name evidence="5" type="ORF">RF55_8279</name>
</gene>
<evidence type="ECO:0000259" key="4">
    <source>
        <dbReference type="Pfam" id="PF21789"/>
    </source>
</evidence>
<dbReference type="InterPro" id="IPR048367">
    <property type="entry name" value="TNP-like_RNaseH_C"/>
</dbReference>
<keyword evidence="6" id="KW-1185">Reference proteome</keyword>